<dbReference type="Pfam" id="PF14196">
    <property type="entry name" value="ATC_hydrolase"/>
    <property type="match status" value="1"/>
</dbReference>
<dbReference type="STRING" id="84029.CROST_26680"/>
<proteinExistence type="predicted"/>
<sequence>MHMTISAYLFPILSRKIVLEQLSSYYPKNDLKKLIKHINKEYIAIVKRASDIGGNKNIFSGSYLISMYLIAAYKNTTKKISIDEWNKLIKNILINSDFIKKRISKSNQLSKNYKNKIIEASKWCRENEAKYPDNWQVELKDSENPNLTHKVFTKCGLCILCKKEGIPEFTPCLCATDYITVGFSNCKLYRPTTLAKGDSCCDFYITPL</sequence>
<evidence type="ECO:0000313" key="1">
    <source>
        <dbReference type="EMBL" id="URZ09587.1"/>
    </source>
</evidence>
<protein>
    <submittedName>
        <fullName evidence="1">Uncharacterized protein</fullName>
    </submittedName>
</protein>
<accession>A0A1S8L3P2</accession>
<reference evidence="1 2" key="1">
    <citation type="submission" date="2022-04" db="EMBL/GenBank/DDBJ databases">
        <title>Genome sequence of C. roseum typestrain.</title>
        <authorList>
            <person name="Poehlein A."/>
            <person name="Schoch T."/>
            <person name="Duerre P."/>
            <person name="Daniel R."/>
        </authorList>
    </citation>
    <scope>NUCLEOTIDE SEQUENCE [LARGE SCALE GENOMIC DNA]</scope>
    <source>
        <strain evidence="1 2">DSM 7320</strain>
    </source>
</reference>
<name>A0A1S8L3P2_9CLOT</name>
<dbReference type="EMBL" id="CP096983">
    <property type="protein sequence ID" value="URZ09587.1"/>
    <property type="molecule type" value="Genomic_DNA"/>
</dbReference>
<gene>
    <name evidence="1" type="ORF">CROST_002680</name>
</gene>
<dbReference type="InterPro" id="IPR026002">
    <property type="entry name" value="ATC_hydrolase-like"/>
</dbReference>
<keyword evidence="2" id="KW-1185">Reference proteome</keyword>
<dbReference type="AlphaFoldDB" id="A0A1S8L3P2"/>
<evidence type="ECO:0000313" key="2">
    <source>
        <dbReference type="Proteomes" id="UP000190951"/>
    </source>
</evidence>
<dbReference type="Proteomes" id="UP000190951">
    <property type="component" value="Chromosome"/>
</dbReference>
<dbReference type="KEGG" id="crw:CROST_002680"/>
<organism evidence="1 2">
    <name type="scientific">Clostridium felsineum</name>
    <dbReference type="NCBI Taxonomy" id="36839"/>
    <lineage>
        <taxon>Bacteria</taxon>
        <taxon>Bacillati</taxon>
        <taxon>Bacillota</taxon>
        <taxon>Clostridia</taxon>
        <taxon>Eubacteriales</taxon>
        <taxon>Clostridiaceae</taxon>
        <taxon>Clostridium</taxon>
    </lineage>
</organism>
<dbReference type="RefSeq" id="WP_077833297.1">
    <property type="nucleotide sequence ID" value="NZ_CP096983.1"/>
</dbReference>